<gene>
    <name evidence="1" type="ORF">WMSIL1_LOCUS10494</name>
</gene>
<name>A0A564YW88_HYMDI</name>
<reference evidence="1 2" key="1">
    <citation type="submission" date="2019-07" db="EMBL/GenBank/DDBJ databases">
        <authorList>
            <person name="Jastrzebski P J."/>
            <person name="Paukszto L."/>
            <person name="Jastrzebski P J."/>
        </authorList>
    </citation>
    <scope>NUCLEOTIDE SEQUENCE [LARGE SCALE GENOMIC DNA]</scope>
    <source>
        <strain evidence="1 2">WMS-il1</strain>
    </source>
</reference>
<protein>
    <submittedName>
        <fullName evidence="1">Uncharacterized protein</fullName>
    </submittedName>
</protein>
<organism evidence="1 2">
    <name type="scientific">Hymenolepis diminuta</name>
    <name type="common">Rat tapeworm</name>
    <dbReference type="NCBI Taxonomy" id="6216"/>
    <lineage>
        <taxon>Eukaryota</taxon>
        <taxon>Metazoa</taxon>
        <taxon>Spiralia</taxon>
        <taxon>Lophotrochozoa</taxon>
        <taxon>Platyhelminthes</taxon>
        <taxon>Cestoda</taxon>
        <taxon>Eucestoda</taxon>
        <taxon>Cyclophyllidea</taxon>
        <taxon>Hymenolepididae</taxon>
        <taxon>Hymenolepis</taxon>
    </lineage>
</organism>
<evidence type="ECO:0000313" key="1">
    <source>
        <dbReference type="EMBL" id="VUZ51537.1"/>
    </source>
</evidence>
<dbReference type="EMBL" id="CABIJS010000444">
    <property type="protein sequence ID" value="VUZ51537.1"/>
    <property type="molecule type" value="Genomic_DNA"/>
</dbReference>
<evidence type="ECO:0000313" key="2">
    <source>
        <dbReference type="Proteomes" id="UP000321570"/>
    </source>
</evidence>
<proteinExistence type="predicted"/>
<keyword evidence="2" id="KW-1185">Reference proteome</keyword>
<dbReference type="AlphaFoldDB" id="A0A564YW88"/>
<accession>A0A564YW88</accession>
<dbReference type="Proteomes" id="UP000321570">
    <property type="component" value="Unassembled WGS sequence"/>
</dbReference>
<sequence>MHIILIGLSNGDANEIPRHGSPDLFIYISTSTKDSEDRVKNIATLHHDPLIGETFTT</sequence>